<dbReference type="KEGG" id="tbn:TBH_C0907"/>
<gene>
    <name evidence="2" type="ORF">TBH_C0907</name>
</gene>
<dbReference type="EMBL" id="AP012273">
    <property type="protein sequence ID" value="BAO43840.1"/>
    <property type="molecule type" value="Genomic_DNA"/>
</dbReference>
<dbReference type="SUPFAM" id="SSF56029">
    <property type="entry name" value="Monooxygenase (hydroxylase) regulatory protein"/>
    <property type="match status" value="1"/>
</dbReference>
<evidence type="ECO:0000313" key="3">
    <source>
        <dbReference type="Proteomes" id="UP000031631"/>
    </source>
</evidence>
<dbReference type="Gene3D" id="3.90.56.10">
    <property type="entry name" value="Monooxygenase component MmoB/DmpM"/>
    <property type="match status" value="1"/>
</dbReference>
<dbReference type="InterPro" id="IPR003454">
    <property type="entry name" value="MOase_MmoB_DmpM"/>
</dbReference>
<accession>A0A7U6JI39</accession>
<dbReference type="AlphaFoldDB" id="A0A7U6JI39"/>
<evidence type="ECO:0000313" key="2">
    <source>
        <dbReference type="EMBL" id="BAO43840.1"/>
    </source>
</evidence>
<sequence>MSKVFLALQDVDEARPIIEAIEKDNPGVEIDHQPAMIRLTAEDKLVVNRETVADISGYDWDPQDLQLVLISFGGHVDEDDDHFTIYWNKG</sequence>
<dbReference type="Proteomes" id="UP000031631">
    <property type="component" value="Chromosome"/>
</dbReference>
<keyword evidence="3" id="KW-1185">Reference proteome</keyword>
<dbReference type="RefSeq" id="WP_041065971.1">
    <property type="nucleotide sequence ID" value="NZ_AP012273.1"/>
</dbReference>
<dbReference type="GO" id="GO:0018662">
    <property type="term" value="F:phenol 2-monooxygenase activity"/>
    <property type="evidence" value="ECO:0007669"/>
    <property type="project" value="UniProtKB-EC"/>
</dbReference>
<name>A0A7U6JI39_9GAMM</name>
<keyword evidence="2" id="KW-0503">Monooxygenase</keyword>
<evidence type="ECO:0000256" key="1">
    <source>
        <dbReference type="ARBA" id="ARBA00006313"/>
    </source>
</evidence>
<protein>
    <submittedName>
        <fullName evidence="2">Phenol hydroxylase, monooxygenase component P2</fullName>
        <ecNumber evidence="2">1.14.13.7</ecNumber>
    </submittedName>
</protein>
<dbReference type="OrthoDB" id="9805636at2"/>
<dbReference type="Pfam" id="PF02406">
    <property type="entry name" value="MmoB_DmpM"/>
    <property type="match status" value="1"/>
</dbReference>
<dbReference type="InterPro" id="IPR036889">
    <property type="entry name" value="mOase_MmoB_DmpM_sf"/>
</dbReference>
<keyword evidence="2" id="KW-0560">Oxidoreductase</keyword>
<reference evidence="2 3" key="1">
    <citation type="journal article" date="2014" name="PLoS ONE">
        <title>Physiological and genomic features of a novel sulfur-oxidizing gammaproteobacterium belonging to a previously uncultivated symbiotic lineage isolated from a hydrothermal vent.</title>
        <authorList>
            <person name="Nunoura T."/>
            <person name="Takaki Y."/>
            <person name="Kazama H."/>
            <person name="Kakuta J."/>
            <person name="Shimamura S."/>
            <person name="Makita H."/>
            <person name="Hirai M."/>
            <person name="Miyazaki M."/>
            <person name="Takai K."/>
        </authorList>
    </citation>
    <scope>NUCLEOTIDE SEQUENCE [LARGE SCALE GENOMIC DNA]</scope>
    <source>
        <strain evidence="2 3">Hiromi1</strain>
    </source>
</reference>
<dbReference type="EC" id="1.14.13.7" evidence="2"/>
<comment type="similarity">
    <text evidence="1">Belongs to the TmoD/XamoD family.</text>
</comment>
<proteinExistence type="inferred from homology"/>
<organism evidence="2 3">
    <name type="scientific">Thiolapillus brandeum</name>
    <dbReference type="NCBI Taxonomy" id="1076588"/>
    <lineage>
        <taxon>Bacteria</taxon>
        <taxon>Pseudomonadati</taxon>
        <taxon>Pseudomonadota</taxon>
        <taxon>Gammaproteobacteria</taxon>
        <taxon>Chromatiales</taxon>
        <taxon>Sedimenticolaceae</taxon>
        <taxon>Thiolapillus</taxon>
    </lineage>
</organism>